<dbReference type="CDD" id="cd00590">
    <property type="entry name" value="RRM_SF"/>
    <property type="match status" value="1"/>
</dbReference>
<protein>
    <submittedName>
        <fullName evidence="4">Uncharacterized protein LOC124814246 isoform X4</fullName>
    </submittedName>
</protein>
<dbReference type="RefSeq" id="XP_065655127.1">
    <property type="nucleotide sequence ID" value="XM_065799055.1"/>
</dbReference>
<dbReference type="InterPro" id="IPR012677">
    <property type="entry name" value="Nucleotide-bd_a/b_plait_sf"/>
</dbReference>
<proteinExistence type="predicted"/>
<evidence type="ECO:0000256" key="1">
    <source>
        <dbReference type="SAM" id="MobiDB-lite"/>
    </source>
</evidence>
<dbReference type="Gene3D" id="3.30.70.330">
    <property type="match status" value="1"/>
</dbReference>
<dbReference type="Proteomes" id="UP001652625">
    <property type="component" value="Chromosome 06"/>
</dbReference>
<evidence type="ECO:0000259" key="2">
    <source>
        <dbReference type="Pfam" id="PF00076"/>
    </source>
</evidence>
<evidence type="ECO:0000313" key="3">
    <source>
        <dbReference type="Proteomes" id="UP001652625"/>
    </source>
</evidence>
<feature type="domain" description="RRM" evidence="2">
    <location>
        <begin position="85"/>
        <end position="152"/>
    </location>
</feature>
<dbReference type="InterPro" id="IPR035979">
    <property type="entry name" value="RBD_domain_sf"/>
</dbReference>
<dbReference type="SUPFAM" id="SSF54928">
    <property type="entry name" value="RNA-binding domain, RBD"/>
    <property type="match status" value="1"/>
</dbReference>
<evidence type="ECO:0000313" key="4">
    <source>
        <dbReference type="RefSeq" id="XP_065655127.1"/>
    </source>
</evidence>
<keyword evidence="3" id="KW-1185">Reference proteome</keyword>
<reference evidence="4" key="1">
    <citation type="submission" date="2025-08" db="UniProtKB">
        <authorList>
            <consortium name="RefSeq"/>
        </authorList>
    </citation>
    <scope>IDENTIFICATION</scope>
</reference>
<dbReference type="InterPro" id="IPR000504">
    <property type="entry name" value="RRM_dom"/>
</dbReference>
<feature type="compositionally biased region" description="Basic residues" evidence="1">
    <location>
        <begin position="553"/>
        <end position="566"/>
    </location>
</feature>
<sequence length="794" mass="93026">MANYFGRKVLRVHNIEKDLAEILQNEINHFLPLENVSTCNNEVDIYAPFQMQHRIVSKILEVLNTNAPSGKVYTIKNIEVKSTIVIVTNIPSEVHAGYMDEFMAPFGRLLTKFQHVKVEKKNLRYGWIVYEDLRSAEKCINFINEKSRHGCFMKAMLLPEDFTSEACLFNLKTIQVEGFPKDFTKKKIRRFLRGISPDRRNVPLKFVMIKKIEVEPTYHRAPNMVFINFDTPRKAIEIFSLLDNCVFPYNQSELIKFKAYFALPYQFDFGNNKQNVGEKLEENLEERSKKSNHTKNNQFLQPFQPPILELQKINYIDQSFLYHQSFHTLPFMIRPELRPGLTYPLLRAFAPQNTFSNLNQNRLHENQLQKIQYQNFQQCPFIYPLSASPMYPISFKENVLNVVPDYLVQKKFMDLQTFHPLQHTSVFPTPETAYIQNKLFYIPQEKHNLQNKFSCPSTELDQEKQNDEQISQKFVQQNMEQQKENEFLIYQNVENSTSSDLQSCDKNLGSDNKTDVTDNKTRTNLFYQECHISSDENIAFSNQQKIYWENGKKSSKRWSKRKKVDKKQKDLNGSHLSPQSTIDVKMQPVKIQQNSMFKKIDKLGTEIKMNEKLKKFNDIKNYRNQSYPNSAVNIENSIFESDKIAENAAVAVRDPLIENDNIKKHNKLCEGNVVDNAIQTSINLKTNNLKQSHFNSGNADKEIYKYENKKCDQTIVSDTNSKRHQQCQPKENMLSSLLHMSILDSNFEEEISIHKSHPLDIKLDDNIKNSRLLSFMKGICYQRFCPNKMINRLF</sequence>
<organism evidence="3 4">
    <name type="scientific">Hydra vulgaris</name>
    <name type="common">Hydra</name>
    <name type="synonym">Hydra attenuata</name>
    <dbReference type="NCBI Taxonomy" id="6087"/>
    <lineage>
        <taxon>Eukaryota</taxon>
        <taxon>Metazoa</taxon>
        <taxon>Cnidaria</taxon>
        <taxon>Hydrozoa</taxon>
        <taxon>Hydroidolina</taxon>
        <taxon>Anthoathecata</taxon>
        <taxon>Aplanulata</taxon>
        <taxon>Hydridae</taxon>
        <taxon>Hydra</taxon>
    </lineage>
</organism>
<name>A0ABM4C0Q7_HYDVU</name>
<dbReference type="GeneID" id="124814246"/>
<accession>A0ABM4C0Q7</accession>
<feature type="region of interest" description="Disordered" evidence="1">
    <location>
        <begin position="551"/>
        <end position="579"/>
    </location>
</feature>
<gene>
    <name evidence="4" type="primary">LOC124814246</name>
</gene>
<dbReference type="Pfam" id="PF00076">
    <property type="entry name" value="RRM_1"/>
    <property type="match status" value="1"/>
</dbReference>